<keyword evidence="1" id="KW-1133">Transmembrane helix</keyword>
<evidence type="ECO:0000313" key="3">
    <source>
        <dbReference type="Proteomes" id="UP001603857"/>
    </source>
</evidence>
<proteinExistence type="predicted"/>
<evidence type="ECO:0000256" key="1">
    <source>
        <dbReference type="SAM" id="Phobius"/>
    </source>
</evidence>
<organism evidence="2 3">
    <name type="scientific">Flemingia macrophylla</name>
    <dbReference type="NCBI Taxonomy" id="520843"/>
    <lineage>
        <taxon>Eukaryota</taxon>
        <taxon>Viridiplantae</taxon>
        <taxon>Streptophyta</taxon>
        <taxon>Embryophyta</taxon>
        <taxon>Tracheophyta</taxon>
        <taxon>Spermatophyta</taxon>
        <taxon>Magnoliopsida</taxon>
        <taxon>eudicotyledons</taxon>
        <taxon>Gunneridae</taxon>
        <taxon>Pentapetalae</taxon>
        <taxon>rosids</taxon>
        <taxon>fabids</taxon>
        <taxon>Fabales</taxon>
        <taxon>Fabaceae</taxon>
        <taxon>Papilionoideae</taxon>
        <taxon>50 kb inversion clade</taxon>
        <taxon>NPAAA clade</taxon>
        <taxon>indigoferoid/millettioid clade</taxon>
        <taxon>Phaseoleae</taxon>
        <taxon>Flemingia</taxon>
    </lineage>
</organism>
<evidence type="ECO:0000313" key="2">
    <source>
        <dbReference type="EMBL" id="KAL2327450.1"/>
    </source>
</evidence>
<protein>
    <submittedName>
        <fullName evidence="2">Uncharacterized protein</fullName>
    </submittedName>
</protein>
<keyword evidence="1" id="KW-0472">Membrane</keyword>
<dbReference type="AlphaFoldDB" id="A0ABD1LV76"/>
<dbReference type="Proteomes" id="UP001603857">
    <property type="component" value="Unassembled WGS sequence"/>
</dbReference>
<accession>A0ABD1LV76</accession>
<feature type="transmembrane region" description="Helical" evidence="1">
    <location>
        <begin position="65"/>
        <end position="84"/>
    </location>
</feature>
<keyword evidence="1" id="KW-0812">Transmembrane</keyword>
<gene>
    <name evidence="2" type="ORF">Fmac_020877</name>
</gene>
<name>A0ABD1LV76_9FABA</name>
<sequence>MNSPLRFLLQKYNRIFNPSSMSTPQDVTFVFTSFSSHFTRLLFIIFPFLFLSISQFTFITFFLNLIWFVSGIILKPCLMLIFPLTE</sequence>
<feature type="transmembrane region" description="Helical" evidence="1">
    <location>
        <begin position="41"/>
        <end position="59"/>
    </location>
</feature>
<dbReference type="EMBL" id="JBGMDY010000007">
    <property type="protein sequence ID" value="KAL2327450.1"/>
    <property type="molecule type" value="Genomic_DNA"/>
</dbReference>
<reference evidence="2 3" key="1">
    <citation type="submission" date="2024-08" db="EMBL/GenBank/DDBJ databases">
        <title>Insights into the chromosomal genome structure of Flemingia macrophylla.</title>
        <authorList>
            <person name="Ding Y."/>
            <person name="Zhao Y."/>
            <person name="Bi W."/>
            <person name="Wu M."/>
            <person name="Zhao G."/>
            <person name="Gong Y."/>
            <person name="Li W."/>
            <person name="Zhang P."/>
        </authorList>
    </citation>
    <scope>NUCLEOTIDE SEQUENCE [LARGE SCALE GENOMIC DNA]</scope>
    <source>
        <strain evidence="2">DYQJB</strain>
        <tissue evidence="2">Leaf</tissue>
    </source>
</reference>
<keyword evidence="3" id="KW-1185">Reference proteome</keyword>
<comment type="caution">
    <text evidence="2">The sequence shown here is derived from an EMBL/GenBank/DDBJ whole genome shotgun (WGS) entry which is preliminary data.</text>
</comment>